<evidence type="ECO:0000313" key="3">
    <source>
        <dbReference type="Proteomes" id="UP000069940"/>
    </source>
</evidence>
<accession>A0ABM1YNL2</accession>
<name>A0ABM1YNL2_AEDAL</name>
<dbReference type="EnsemblMetazoa" id="AALFPA23_010769.R15136">
    <property type="protein sequence ID" value="AALFPA23_010769.P15136"/>
    <property type="gene ID" value="AALFPA23_010769"/>
</dbReference>
<reference evidence="3" key="1">
    <citation type="journal article" date="2015" name="Proc. Natl. Acad. Sci. U.S.A.">
        <title>Genome sequence of the Asian Tiger mosquito, Aedes albopictus, reveals insights into its biology, genetics, and evolution.</title>
        <authorList>
            <person name="Chen X.G."/>
            <person name="Jiang X."/>
            <person name="Gu J."/>
            <person name="Xu M."/>
            <person name="Wu Y."/>
            <person name="Deng Y."/>
            <person name="Zhang C."/>
            <person name="Bonizzoni M."/>
            <person name="Dermauw W."/>
            <person name="Vontas J."/>
            <person name="Armbruster P."/>
            <person name="Huang X."/>
            <person name="Yang Y."/>
            <person name="Zhang H."/>
            <person name="He W."/>
            <person name="Peng H."/>
            <person name="Liu Y."/>
            <person name="Wu K."/>
            <person name="Chen J."/>
            <person name="Lirakis M."/>
            <person name="Topalis P."/>
            <person name="Van Leeuwen T."/>
            <person name="Hall A.B."/>
            <person name="Jiang X."/>
            <person name="Thorpe C."/>
            <person name="Mueller R.L."/>
            <person name="Sun C."/>
            <person name="Waterhouse R.M."/>
            <person name="Yan G."/>
            <person name="Tu Z.J."/>
            <person name="Fang X."/>
            <person name="James A.A."/>
        </authorList>
    </citation>
    <scope>NUCLEOTIDE SEQUENCE [LARGE SCALE GENOMIC DNA]</scope>
    <source>
        <strain evidence="3">Foshan</strain>
    </source>
</reference>
<evidence type="ECO:0000313" key="2">
    <source>
        <dbReference type="EnsemblMetazoa" id="AALFPA23_010769.P15136"/>
    </source>
</evidence>
<dbReference type="Proteomes" id="UP000069940">
    <property type="component" value="Unassembled WGS sequence"/>
</dbReference>
<proteinExistence type="predicted"/>
<dbReference type="Pfam" id="PF16064">
    <property type="entry name" value="DUF4806"/>
    <property type="match status" value="1"/>
</dbReference>
<keyword evidence="3" id="KW-1185">Reference proteome</keyword>
<sequence>MVNTGTRLIRSEIIFPLNEGTEVEQLEQLVKKDSTIRQEYINVLKLKPRGTQIVHYMHNVFTDDSLIDYNYNNGHGKRAMRMYDIFSNCFMEAYEAEELTEFELAYQLTSAIKQSRNRLRQRMFRARKIVETSCEKRKRTP</sequence>
<protein>
    <recommendedName>
        <fullName evidence="1">DUF4806 domain-containing protein</fullName>
    </recommendedName>
</protein>
<evidence type="ECO:0000259" key="1">
    <source>
        <dbReference type="Pfam" id="PF16064"/>
    </source>
</evidence>
<reference evidence="2" key="2">
    <citation type="submission" date="2025-05" db="UniProtKB">
        <authorList>
            <consortium name="EnsemblMetazoa"/>
        </authorList>
    </citation>
    <scope>IDENTIFICATION</scope>
    <source>
        <strain evidence="2">Foshan</strain>
    </source>
</reference>
<dbReference type="InterPro" id="IPR032071">
    <property type="entry name" value="DUF4806"/>
</dbReference>
<dbReference type="RefSeq" id="XP_062706858.1">
    <property type="nucleotide sequence ID" value="XM_062850874.1"/>
</dbReference>
<organism evidence="2 3">
    <name type="scientific">Aedes albopictus</name>
    <name type="common">Asian tiger mosquito</name>
    <name type="synonym">Stegomyia albopicta</name>
    <dbReference type="NCBI Taxonomy" id="7160"/>
    <lineage>
        <taxon>Eukaryota</taxon>
        <taxon>Metazoa</taxon>
        <taxon>Ecdysozoa</taxon>
        <taxon>Arthropoda</taxon>
        <taxon>Hexapoda</taxon>
        <taxon>Insecta</taxon>
        <taxon>Pterygota</taxon>
        <taxon>Neoptera</taxon>
        <taxon>Endopterygota</taxon>
        <taxon>Diptera</taxon>
        <taxon>Nematocera</taxon>
        <taxon>Culicoidea</taxon>
        <taxon>Culicidae</taxon>
        <taxon>Culicinae</taxon>
        <taxon>Aedini</taxon>
        <taxon>Aedes</taxon>
        <taxon>Stegomyia</taxon>
    </lineage>
</organism>
<dbReference type="GeneID" id="134287842"/>
<feature type="domain" description="DUF4806" evidence="1">
    <location>
        <begin position="12"/>
        <end position="93"/>
    </location>
</feature>